<comment type="caution">
    <text evidence="1">The sequence shown here is derived from an EMBL/GenBank/DDBJ whole genome shotgun (WGS) entry which is preliminary data.</text>
</comment>
<gene>
    <name evidence="1" type="ORF">M5D96_011790</name>
</gene>
<dbReference type="EMBL" id="JAMKOV010000037">
    <property type="protein sequence ID" value="KAI8035447.1"/>
    <property type="molecule type" value="Genomic_DNA"/>
</dbReference>
<sequence length="91" mass="10357">MNNLCYWVIICTFSDQKCLGAPAFRSLPGIDNWCEINCLRYPPNCPEEACHCPQECVAIGELAGQEGADTYCMDKCLNYESECPRDRCRCY</sequence>
<protein>
    <submittedName>
        <fullName evidence="1">Uncharacterized protein</fullName>
    </submittedName>
</protein>
<evidence type="ECO:0000313" key="2">
    <source>
        <dbReference type="Proteomes" id="UP001059596"/>
    </source>
</evidence>
<evidence type="ECO:0000313" key="1">
    <source>
        <dbReference type="EMBL" id="KAI8035447.1"/>
    </source>
</evidence>
<proteinExistence type="predicted"/>
<accession>A0A9Q0BK43</accession>
<name>A0A9Q0BK43_9MUSC</name>
<dbReference type="AlphaFoldDB" id="A0A9Q0BK43"/>
<reference evidence="1" key="1">
    <citation type="journal article" date="2023" name="Genome Biol. Evol.">
        <title>Long-read-based Genome Assembly of Drosophila gunungcola Reveals Fewer Chemosensory Genes in Flower-breeding Species.</title>
        <authorList>
            <person name="Negi A."/>
            <person name="Liao B.Y."/>
            <person name="Yeh S.D."/>
        </authorList>
    </citation>
    <scope>NUCLEOTIDE SEQUENCE</scope>
    <source>
        <strain evidence="1">Sukarami</strain>
    </source>
</reference>
<dbReference type="Proteomes" id="UP001059596">
    <property type="component" value="Unassembled WGS sequence"/>
</dbReference>
<organism evidence="1 2">
    <name type="scientific">Drosophila gunungcola</name>
    <name type="common">fruit fly</name>
    <dbReference type="NCBI Taxonomy" id="103775"/>
    <lineage>
        <taxon>Eukaryota</taxon>
        <taxon>Metazoa</taxon>
        <taxon>Ecdysozoa</taxon>
        <taxon>Arthropoda</taxon>
        <taxon>Hexapoda</taxon>
        <taxon>Insecta</taxon>
        <taxon>Pterygota</taxon>
        <taxon>Neoptera</taxon>
        <taxon>Endopterygota</taxon>
        <taxon>Diptera</taxon>
        <taxon>Brachycera</taxon>
        <taxon>Muscomorpha</taxon>
        <taxon>Ephydroidea</taxon>
        <taxon>Drosophilidae</taxon>
        <taxon>Drosophila</taxon>
        <taxon>Sophophora</taxon>
    </lineage>
</organism>
<keyword evidence="2" id="KW-1185">Reference proteome</keyword>